<protein>
    <submittedName>
        <fullName evidence="1">Uncharacterized protein</fullName>
    </submittedName>
</protein>
<comment type="caution">
    <text evidence="1">The sequence shown here is derived from an EMBL/GenBank/DDBJ whole genome shotgun (WGS) entry which is preliminary data.</text>
</comment>
<name>A0A8J6MZM1_9DELT</name>
<accession>A0A8J6MZM1</accession>
<evidence type="ECO:0000313" key="2">
    <source>
        <dbReference type="Proteomes" id="UP000650524"/>
    </source>
</evidence>
<evidence type="ECO:0000313" key="1">
    <source>
        <dbReference type="EMBL" id="MBC8177370.1"/>
    </source>
</evidence>
<dbReference type="AlphaFoldDB" id="A0A8J6MZM1"/>
<dbReference type="EMBL" id="JACNJD010000205">
    <property type="protein sequence ID" value="MBC8177370.1"/>
    <property type="molecule type" value="Genomic_DNA"/>
</dbReference>
<reference evidence="1 2" key="1">
    <citation type="submission" date="2020-08" db="EMBL/GenBank/DDBJ databases">
        <title>Bridging the membrane lipid divide: bacteria of the FCB group superphylum have the potential to synthesize archaeal ether lipids.</title>
        <authorList>
            <person name="Villanueva L."/>
            <person name="Von Meijenfeldt F.A.B."/>
            <person name="Westbye A.B."/>
            <person name="Yadav S."/>
            <person name="Hopmans E.C."/>
            <person name="Dutilh B.E."/>
            <person name="Sinninghe Damste J.S."/>
        </authorList>
    </citation>
    <scope>NUCLEOTIDE SEQUENCE [LARGE SCALE GENOMIC DNA]</scope>
    <source>
        <strain evidence="1">NIOZ-UU27</strain>
    </source>
</reference>
<organism evidence="1 2">
    <name type="scientific">Candidatus Desulfacyla euxinica</name>
    <dbReference type="NCBI Taxonomy" id="2841693"/>
    <lineage>
        <taxon>Bacteria</taxon>
        <taxon>Deltaproteobacteria</taxon>
        <taxon>Candidatus Desulfacyla</taxon>
    </lineage>
</organism>
<dbReference type="Proteomes" id="UP000650524">
    <property type="component" value="Unassembled WGS sequence"/>
</dbReference>
<gene>
    <name evidence="1" type="ORF">H8E19_08180</name>
</gene>
<sequence length="173" mass="19993">MAPFRQDELITLSDALDIAEDATGNHFKFSNGQWKKYGYDVKTLSSLDQGEINSCALAVLSKGMRVLNDFESKTKGRDFYFICLQDHLILRALKRDGDLGLLPLLVYIFTHELVHIVRFCNFFQRFDVTDKERVEEEEVVHSTTYDILKKFSLSKLDYVLDAYQGHRICEIAV</sequence>
<proteinExistence type="predicted"/>